<feature type="region of interest" description="Disordered" evidence="1">
    <location>
        <begin position="408"/>
        <end position="502"/>
    </location>
</feature>
<protein>
    <submittedName>
        <fullName evidence="4">AN1-type domain-containing protein</fullName>
    </submittedName>
</protein>
<keyword evidence="3" id="KW-1185">Reference proteome</keyword>
<accession>A0A183AXY5</accession>
<feature type="region of interest" description="Disordered" evidence="1">
    <location>
        <begin position="93"/>
        <end position="192"/>
    </location>
</feature>
<dbReference type="AlphaFoldDB" id="A0A183AXY5"/>
<sequence length="608" mass="68279">MIRRIVDSVSLLTDPDEEQLSPNLRNGTDSPKPSTMPNGTKITLRNRSASSSGSSDLVDVKYTNLFSSCGPLTTMSNSGSCYIAPKDIPEPCTPASCDENPKTSRSPSPIPARRQSPSPGRVDPSCVASRQLPGGGLSLQQRVQRIQPARKKEHSKGIGPVSKSSKSMKSNKTGKSEEFLSTYEEEREENGFSGMASQADPLVMSVECYVLPFMQDLKAIELRIPAFTFSKAQRRILKMLANENELLILSMGKPGVSAEQEESAIVIRKRAALQQRQEIQWEKEQREAAERARIRAEEEERKRKEREREELIRTNQFHQSAKCQANLEDPEPTIGRKKARRLRRLRHRQTNKRPIKPKRVDSEMQTVPEDHWLCPWCWQHIPPEQQCGHEVVCRAGVRLKQREQELKARLNQRNADAEARRRQRLGLPPLKTPKKQQQPGLNGTCTVPGKTEAPSGRSRSRTRNPSKSDKTKGKATSRPRSRSASKTDPRNQTSVVAKLETVHPNDLDGMAKLMQRVCSQPGCDQIYDAGDPATRCAIKCLGCRLPYCDRHRPAGMHNACPAPEKPVPPPKPGLVSAACGWDIEEKRAALKSAIRERRSALQERRQRY</sequence>
<gene>
    <name evidence="2" type="ORF">ECPE_LOCUS11820</name>
</gene>
<organism evidence="4">
    <name type="scientific">Echinostoma caproni</name>
    <dbReference type="NCBI Taxonomy" id="27848"/>
    <lineage>
        <taxon>Eukaryota</taxon>
        <taxon>Metazoa</taxon>
        <taxon>Spiralia</taxon>
        <taxon>Lophotrochozoa</taxon>
        <taxon>Platyhelminthes</taxon>
        <taxon>Trematoda</taxon>
        <taxon>Digenea</taxon>
        <taxon>Plagiorchiida</taxon>
        <taxon>Echinostomata</taxon>
        <taxon>Echinostomatoidea</taxon>
        <taxon>Echinostomatidae</taxon>
        <taxon>Echinostoma</taxon>
    </lineage>
</organism>
<evidence type="ECO:0000313" key="2">
    <source>
        <dbReference type="EMBL" id="VDP88999.1"/>
    </source>
</evidence>
<feature type="compositionally biased region" description="Basic residues" evidence="1">
    <location>
        <begin position="473"/>
        <end position="483"/>
    </location>
</feature>
<dbReference type="EMBL" id="UZAN01051591">
    <property type="protein sequence ID" value="VDP88999.1"/>
    <property type="molecule type" value="Genomic_DNA"/>
</dbReference>
<evidence type="ECO:0000313" key="3">
    <source>
        <dbReference type="Proteomes" id="UP000272942"/>
    </source>
</evidence>
<feature type="compositionally biased region" description="Basic and acidic residues" evidence="1">
    <location>
        <begin position="293"/>
        <end position="312"/>
    </location>
</feature>
<feature type="compositionally biased region" description="Low complexity" evidence="1">
    <location>
        <begin position="162"/>
        <end position="173"/>
    </location>
</feature>
<reference evidence="4" key="1">
    <citation type="submission" date="2016-06" db="UniProtKB">
        <authorList>
            <consortium name="WormBaseParasite"/>
        </authorList>
    </citation>
    <scope>IDENTIFICATION</scope>
</reference>
<feature type="compositionally biased region" description="Polar residues" evidence="1">
    <location>
        <begin position="484"/>
        <end position="495"/>
    </location>
</feature>
<dbReference type="WBParaSite" id="ECPE_0001185501-mRNA-1">
    <property type="protein sequence ID" value="ECPE_0001185501-mRNA-1"/>
    <property type="gene ID" value="ECPE_0001185501"/>
</dbReference>
<proteinExistence type="predicted"/>
<dbReference type="Proteomes" id="UP000272942">
    <property type="component" value="Unassembled WGS sequence"/>
</dbReference>
<reference evidence="2 3" key="2">
    <citation type="submission" date="2018-11" db="EMBL/GenBank/DDBJ databases">
        <authorList>
            <consortium name="Pathogen Informatics"/>
        </authorList>
    </citation>
    <scope>NUCLEOTIDE SEQUENCE [LARGE SCALE GENOMIC DNA]</scope>
    <source>
        <strain evidence="2 3">Egypt</strain>
    </source>
</reference>
<feature type="region of interest" description="Disordered" evidence="1">
    <location>
        <begin position="293"/>
        <end position="321"/>
    </location>
</feature>
<feature type="compositionally biased region" description="Low complexity" evidence="1">
    <location>
        <begin position="425"/>
        <end position="441"/>
    </location>
</feature>
<dbReference type="OrthoDB" id="6266291at2759"/>
<evidence type="ECO:0000256" key="1">
    <source>
        <dbReference type="SAM" id="MobiDB-lite"/>
    </source>
</evidence>
<feature type="region of interest" description="Disordered" evidence="1">
    <location>
        <begin position="1"/>
        <end position="55"/>
    </location>
</feature>
<feature type="compositionally biased region" description="Polar residues" evidence="1">
    <location>
        <begin position="20"/>
        <end position="47"/>
    </location>
</feature>
<name>A0A183AXY5_9TREM</name>
<evidence type="ECO:0000313" key="4">
    <source>
        <dbReference type="WBParaSite" id="ECPE_0001185501-mRNA-1"/>
    </source>
</evidence>